<organism evidence="4 5">
    <name type="scientific">Microbacterium resistens</name>
    <dbReference type="NCBI Taxonomy" id="156977"/>
    <lineage>
        <taxon>Bacteria</taxon>
        <taxon>Bacillati</taxon>
        <taxon>Actinomycetota</taxon>
        <taxon>Actinomycetes</taxon>
        <taxon>Micrococcales</taxon>
        <taxon>Microbacteriaceae</taxon>
        <taxon>Microbacterium</taxon>
    </lineage>
</organism>
<name>A0ABY3RQY9_9MICO</name>
<dbReference type="Proteomes" id="UP001199642">
    <property type="component" value="Chromosome"/>
</dbReference>
<keyword evidence="5" id="KW-1185">Reference proteome</keyword>
<dbReference type="PROSITE" id="PS51257">
    <property type="entry name" value="PROKAR_LIPOPROTEIN"/>
    <property type="match status" value="1"/>
</dbReference>
<gene>
    <name evidence="4" type="ORF">K8F61_17845</name>
</gene>
<keyword evidence="2" id="KW-0732">Signal</keyword>
<dbReference type="EMBL" id="CP082781">
    <property type="protein sequence ID" value="UGS26462.1"/>
    <property type="molecule type" value="Genomic_DNA"/>
</dbReference>
<evidence type="ECO:0000313" key="5">
    <source>
        <dbReference type="Proteomes" id="UP001199642"/>
    </source>
</evidence>
<dbReference type="InterPro" id="IPR051010">
    <property type="entry name" value="BCAA_transport"/>
</dbReference>
<dbReference type="InterPro" id="IPR028082">
    <property type="entry name" value="Peripla_BP_I"/>
</dbReference>
<protein>
    <submittedName>
        <fullName evidence="4">ABC transporter substrate-binding protein</fullName>
    </submittedName>
</protein>
<evidence type="ECO:0000256" key="1">
    <source>
        <dbReference type="ARBA" id="ARBA00010062"/>
    </source>
</evidence>
<dbReference type="SUPFAM" id="SSF53822">
    <property type="entry name" value="Periplasmic binding protein-like I"/>
    <property type="match status" value="1"/>
</dbReference>
<dbReference type="CDD" id="cd06346">
    <property type="entry name" value="PBP1_ABC_ligand_binding-like"/>
    <property type="match status" value="1"/>
</dbReference>
<dbReference type="Gene3D" id="3.40.50.2300">
    <property type="match status" value="3"/>
</dbReference>
<evidence type="ECO:0000256" key="2">
    <source>
        <dbReference type="ARBA" id="ARBA00022729"/>
    </source>
</evidence>
<accession>A0ABY3RQY9</accession>
<dbReference type="InterPro" id="IPR028081">
    <property type="entry name" value="Leu-bd"/>
</dbReference>
<dbReference type="PANTHER" id="PTHR30483:SF6">
    <property type="entry name" value="PERIPLASMIC BINDING PROTEIN OF ABC TRANSPORTER FOR NATURAL AMINO ACIDS"/>
    <property type="match status" value="1"/>
</dbReference>
<proteinExistence type="inferred from homology"/>
<evidence type="ECO:0000259" key="3">
    <source>
        <dbReference type="Pfam" id="PF13458"/>
    </source>
</evidence>
<dbReference type="Pfam" id="PF13458">
    <property type="entry name" value="Peripla_BP_6"/>
    <property type="match status" value="1"/>
</dbReference>
<comment type="similarity">
    <text evidence="1">Belongs to the leucine-binding protein family.</text>
</comment>
<dbReference type="RefSeq" id="WP_067242202.1">
    <property type="nucleotide sequence ID" value="NZ_CP082781.1"/>
</dbReference>
<sequence length="428" mass="43391">MNALKGSRVAKTLTGIALVGVSALVIAGCSGSPAGTPSGDTGGGGGEKPAGDITLKLGSLLPQTGSLSFLGPPMESGVGLAVQEINDAKAGITVDMTSEDEGDTDTKAYETSISKLQSAGVAGIVGAAASGVSKLILDGNVAKGIITISPSNTSPDFTTFEDDGLYFRTAPSDLLQGEVLGNLIAEDGRKTLGIIYQNDAYGTGLDAAIKETFESAGGQVVAEASFNVGDAQFDAQVATIKAANPDAVAVVSFDQFRTIAPLLVNAGITADKFYMVDGNTSNYGAEASTNLPVSLEGAQGTRPGPALSDDFTERLQTYWTGEGNSTIQDFTYAAEAYDAVVLMALASLASGSTKGADIAAKMQEVSGGSGDGKACTSFADCAKIINDGGVADYNGYSGDVTFDENGDPTGAAIGIFKYGADNLYERTN</sequence>
<reference evidence="4 5" key="1">
    <citation type="submission" date="2023-01" db="EMBL/GenBank/DDBJ databases">
        <title>Characterization of estradiol degrading bacteria Microbacterium sp. MZT7 and reveal degrading genes through genome analysis.</title>
        <authorList>
            <person name="Hao P."/>
            <person name="Gao Y."/>
        </authorList>
    </citation>
    <scope>NUCLEOTIDE SEQUENCE [LARGE SCALE GENOMIC DNA]</scope>
    <source>
        <strain evidence="4 5">MZT7</strain>
    </source>
</reference>
<dbReference type="PANTHER" id="PTHR30483">
    <property type="entry name" value="LEUCINE-SPECIFIC-BINDING PROTEIN"/>
    <property type="match status" value="1"/>
</dbReference>
<feature type="domain" description="Leucine-binding protein" evidence="3">
    <location>
        <begin position="54"/>
        <end position="366"/>
    </location>
</feature>
<evidence type="ECO:0000313" key="4">
    <source>
        <dbReference type="EMBL" id="UGS26462.1"/>
    </source>
</evidence>